<dbReference type="GeneID" id="26810063"/>
<feature type="transmembrane region" description="Helical" evidence="1">
    <location>
        <begin position="207"/>
        <end position="225"/>
    </location>
</feature>
<organism evidence="2 3">
    <name type="scientific">Aspergillus nomiae NRRL (strain ATCC 15546 / NRRL 13137 / CBS 260.88 / M93)</name>
    <dbReference type="NCBI Taxonomy" id="1509407"/>
    <lineage>
        <taxon>Eukaryota</taxon>
        <taxon>Fungi</taxon>
        <taxon>Dikarya</taxon>
        <taxon>Ascomycota</taxon>
        <taxon>Pezizomycotina</taxon>
        <taxon>Eurotiomycetes</taxon>
        <taxon>Eurotiomycetidae</taxon>
        <taxon>Eurotiales</taxon>
        <taxon>Aspergillaceae</taxon>
        <taxon>Aspergillus</taxon>
        <taxon>Aspergillus subgen. Circumdati</taxon>
    </lineage>
</organism>
<dbReference type="AlphaFoldDB" id="A0A0L1IV34"/>
<gene>
    <name evidence="2" type="ORF">ANOM_008259</name>
</gene>
<proteinExistence type="predicted"/>
<evidence type="ECO:0000313" key="3">
    <source>
        <dbReference type="Proteomes" id="UP000037505"/>
    </source>
</evidence>
<dbReference type="Proteomes" id="UP000037505">
    <property type="component" value="Unassembled WGS sequence"/>
</dbReference>
<dbReference type="RefSeq" id="XP_015403946.1">
    <property type="nucleotide sequence ID" value="XM_015553515.1"/>
</dbReference>
<feature type="transmembrane region" description="Helical" evidence="1">
    <location>
        <begin position="178"/>
        <end position="195"/>
    </location>
</feature>
<keyword evidence="1" id="KW-1133">Transmembrane helix</keyword>
<sequence>MMWLVQLVKGILSTAAGILAPYVSSVYAISSPMPTASILGSVVGGIINLTAAKVLLPLNLWPLAAIVLPKKTFMSAINFSVARVILFLCFVPEGKDPEHVGTREVFSHFISAQEEPTQAGVKEVEAITTVWTNFAHSLCHIRLYVSLPPTITILSSIIKGVCNLTMEKILGISGQPHAYAFALLITTVGLIMMAATDRVEMYAAAQVFWIVGNNSLLYIVGIFIADTTAQSIPVIVCGKTSQIGDLVREALHPEYEGIFPSSIFRCNASLPFAVDAKTEIPALLRQTSSTTSTEHGKSPAAIIMGGGYTNTDLDEIRAASRGPDAKAVAWLKVDPQKTPSSLPVGPEYARAVAQRTKDRLDELVRNGDIHKDEVHFI</sequence>
<name>A0A0L1IV34_ASPN3</name>
<protein>
    <submittedName>
        <fullName evidence="2">Uncharacterized protein</fullName>
    </submittedName>
</protein>
<keyword evidence="1" id="KW-0812">Transmembrane</keyword>
<evidence type="ECO:0000313" key="2">
    <source>
        <dbReference type="EMBL" id="KNG83023.1"/>
    </source>
</evidence>
<dbReference type="EMBL" id="JNOM01000297">
    <property type="protein sequence ID" value="KNG83023.1"/>
    <property type="molecule type" value="Genomic_DNA"/>
</dbReference>
<keyword evidence="3" id="KW-1185">Reference proteome</keyword>
<accession>A0A0L1IV34</accession>
<comment type="caution">
    <text evidence="2">The sequence shown here is derived from an EMBL/GenBank/DDBJ whole genome shotgun (WGS) entry which is preliminary data.</text>
</comment>
<dbReference type="OrthoDB" id="3649348at2759"/>
<feature type="transmembrane region" description="Helical" evidence="1">
    <location>
        <begin position="38"/>
        <end position="61"/>
    </location>
</feature>
<keyword evidence="1" id="KW-0472">Membrane</keyword>
<evidence type="ECO:0000256" key="1">
    <source>
        <dbReference type="SAM" id="Phobius"/>
    </source>
</evidence>
<reference evidence="2 3" key="1">
    <citation type="submission" date="2014-06" db="EMBL/GenBank/DDBJ databases">
        <title>The Genome of the Aflatoxigenic Filamentous Fungus Aspergillus nomius.</title>
        <authorList>
            <person name="Moore M.G."/>
            <person name="Shannon B.M."/>
            <person name="Brian M.M."/>
        </authorList>
    </citation>
    <scope>NUCLEOTIDE SEQUENCE [LARGE SCALE GENOMIC DNA]</scope>
    <source>
        <strain evidence="2 3">NRRL 13137</strain>
    </source>
</reference>